<accession>A0A1R3XHK2</accession>
<gene>
    <name evidence="2" type="ORF">SAMN05444128_2403</name>
</gene>
<keyword evidence="3" id="KW-1185">Reference proteome</keyword>
<feature type="region of interest" description="Disordered" evidence="1">
    <location>
        <begin position="46"/>
        <end position="79"/>
    </location>
</feature>
<sequence>MRRHRRNFLSGLFFNTGNYNLPSVDDSLGVSRSFSDGINDEMLREERLEREHNRSTNHKHDEPTDRPANNPHDAAETKS</sequence>
<feature type="compositionally biased region" description="Basic and acidic residues" evidence="1">
    <location>
        <begin position="46"/>
        <end position="65"/>
    </location>
</feature>
<name>A0A1R3XHK2_9BACT</name>
<dbReference type="EMBL" id="FTPP01000002">
    <property type="protein sequence ID" value="SIT90878.1"/>
    <property type="molecule type" value="Genomic_DNA"/>
</dbReference>
<organism evidence="2 3">
    <name type="scientific">Pontibacter indicus</name>
    <dbReference type="NCBI Taxonomy" id="1317125"/>
    <lineage>
        <taxon>Bacteria</taxon>
        <taxon>Pseudomonadati</taxon>
        <taxon>Bacteroidota</taxon>
        <taxon>Cytophagia</taxon>
        <taxon>Cytophagales</taxon>
        <taxon>Hymenobacteraceae</taxon>
        <taxon>Pontibacter</taxon>
    </lineage>
</organism>
<dbReference type="AlphaFoldDB" id="A0A1R3XHK2"/>
<proteinExistence type="predicted"/>
<protein>
    <submittedName>
        <fullName evidence="2">Uncharacterized protein</fullName>
    </submittedName>
</protein>
<evidence type="ECO:0000313" key="3">
    <source>
        <dbReference type="Proteomes" id="UP000187181"/>
    </source>
</evidence>
<evidence type="ECO:0000313" key="2">
    <source>
        <dbReference type="EMBL" id="SIT90878.1"/>
    </source>
</evidence>
<evidence type="ECO:0000256" key="1">
    <source>
        <dbReference type="SAM" id="MobiDB-lite"/>
    </source>
</evidence>
<reference evidence="3" key="1">
    <citation type="submission" date="2017-01" db="EMBL/GenBank/DDBJ databases">
        <authorList>
            <person name="Varghese N."/>
            <person name="Submissions S."/>
        </authorList>
    </citation>
    <scope>NUCLEOTIDE SEQUENCE [LARGE SCALE GENOMIC DNA]</scope>
    <source>
        <strain evidence="3">LP100</strain>
    </source>
</reference>
<dbReference type="Proteomes" id="UP000187181">
    <property type="component" value="Unassembled WGS sequence"/>
</dbReference>